<dbReference type="PANTHER" id="PTHR43877">
    <property type="entry name" value="AMINOALKYLPHOSPHONATE N-ACETYLTRANSFERASE-RELATED-RELATED"/>
    <property type="match status" value="1"/>
</dbReference>
<accession>A0ABS7UFM4</accession>
<dbReference type="Proteomes" id="UP000780875">
    <property type="component" value="Unassembled WGS sequence"/>
</dbReference>
<feature type="region of interest" description="Disordered" evidence="3">
    <location>
        <begin position="165"/>
        <end position="194"/>
    </location>
</feature>
<dbReference type="InterPro" id="IPR050832">
    <property type="entry name" value="Bact_Acetyltransf"/>
</dbReference>
<keyword evidence="1 5" id="KW-0808">Transferase</keyword>
<proteinExistence type="predicted"/>
<evidence type="ECO:0000256" key="3">
    <source>
        <dbReference type="SAM" id="MobiDB-lite"/>
    </source>
</evidence>
<dbReference type="Gene3D" id="3.40.630.30">
    <property type="match status" value="1"/>
</dbReference>
<dbReference type="PROSITE" id="PS51186">
    <property type="entry name" value="GNAT"/>
    <property type="match status" value="1"/>
</dbReference>
<evidence type="ECO:0000256" key="2">
    <source>
        <dbReference type="ARBA" id="ARBA00023315"/>
    </source>
</evidence>
<dbReference type="EMBL" id="JAIQZJ010000010">
    <property type="protein sequence ID" value="MBZ5739795.1"/>
    <property type="molecule type" value="Genomic_DNA"/>
</dbReference>
<dbReference type="InterPro" id="IPR000182">
    <property type="entry name" value="GNAT_dom"/>
</dbReference>
<dbReference type="GO" id="GO:0016746">
    <property type="term" value="F:acyltransferase activity"/>
    <property type="evidence" value="ECO:0007669"/>
    <property type="project" value="UniProtKB-KW"/>
</dbReference>
<evidence type="ECO:0000313" key="5">
    <source>
        <dbReference type="EMBL" id="MBZ5739795.1"/>
    </source>
</evidence>
<sequence>MSIVIRERRAADLPELADVLAAQQAATGYPVRWPLPIPVEDFLVRPGEEQAWVAELEGRVVGHVAVYSLGGPLRDAFVEGAGTDALAELAVLFVGGDVVGTGVGGLLLDTAVASIRASGRQPVLDVVPTHDRALAIYLHRGWTVIGEAHVPFLGPDRPLVLMTLDADRTGTPGGGGGGGRGGHPRRRRRRGGGG</sequence>
<dbReference type="Pfam" id="PF00583">
    <property type="entry name" value="Acetyltransf_1"/>
    <property type="match status" value="1"/>
</dbReference>
<keyword evidence="2 5" id="KW-0012">Acyltransferase</keyword>
<name>A0ABS7UFM4_9ACTN</name>
<evidence type="ECO:0000313" key="6">
    <source>
        <dbReference type="Proteomes" id="UP000780875"/>
    </source>
</evidence>
<reference evidence="5 6" key="1">
    <citation type="submission" date="2021-09" db="EMBL/GenBank/DDBJ databases">
        <title>Whole genome sequence of Nocardioides sp. GBK3QG-3.</title>
        <authorList>
            <person name="Tuo L."/>
        </authorList>
    </citation>
    <scope>NUCLEOTIDE SEQUENCE [LARGE SCALE GENOMIC DNA]</scope>
    <source>
        <strain evidence="5 6">GBK3QG-3</strain>
    </source>
</reference>
<dbReference type="SUPFAM" id="SSF55729">
    <property type="entry name" value="Acyl-CoA N-acyltransferases (Nat)"/>
    <property type="match status" value="1"/>
</dbReference>
<gene>
    <name evidence="5" type="ORF">K8U61_16590</name>
</gene>
<feature type="compositionally biased region" description="Basic residues" evidence="3">
    <location>
        <begin position="182"/>
        <end position="194"/>
    </location>
</feature>
<evidence type="ECO:0000259" key="4">
    <source>
        <dbReference type="PROSITE" id="PS51186"/>
    </source>
</evidence>
<feature type="domain" description="N-acetyltransferase" evidence="4">
    <location>
        <begin position="3"/>
        <end position="167"/>
    </location>
</feature>
<feature type="compositionally biased region" description="Gly residues" evidence="3">
    <location>
        <begin position="171"/>
        <end position="181"/>
    </location>
</feature>
<protein>
    <submittedName>
        <fullName evidence="5">GNAT family N-acetyltransferase</fullName>
        <ecNumber evidence="5">2.3.1.-</ecNumber>
    </submittedName>
</protein>
<dbReference type="RefSeq" id="WP_224124159.1">
    <property type="nucleotide sequence ID" value="NZ_JAIQZJ010000010.1"/>
</dbReference>
<evidence type="ECO:0000256" key="1">
    <source>
        <dbReference type="ARBA" id="ARBA00022679"/>
    </source>
</evidence>
<keyword evidence="6" id="KW-1185">Reference proteome</keyword>
<dbReference type="PANTHER" id="PTHR43877:SF2">
    <property type="entry name" value="AMINOALKYLPHOSPHONATE N-ACETYLTRANSFERASE-RELATED"/>
    <property type="match status" value="1"/>
</dbReference>
<feature type="non-terminal residue" evidence="5">
    <location>
        <position position="194"/>
    </location>
</feature>
<comment type="caution">
    <text evidence="5">The sequence shown here is derived from an EMBL/GenBank/DDBJ whole genome shotgun (WGS) entry which is preliminary data.</text>
</comment>
<dbReference type="EC" id="2.3.1.-" evidence="5"/>
<dbReference type="InterPro" id="IPR016181">
    <property type="entry name" value="Acyl_CoA_acyltransferase"/>
</dbReference>
<organism evidence="5 6">
    <name type="scientific">Nocardioides mangrovi</name>
    <dbReference type="NCBI Taxonomy" id="2874580"/>
    <lineage>
        <taxon>Bacteria</taxon>
        <taxon>Bacillati</taxon>
        <taxon>Actinomycetota</taxon>
        <taxon>Actinomycetes</taxon>
        <taxon>Propionibacteriales</taxon>
        <taxon>Nocardioidaceae</taxon>
        <taxon>Nocardioides</taxon>
    </lineage>
</organism>